<name>A0A8B6CEI2_MYTGA</name>
<gene>
    <name evidence="1" type="ORF">MGAL_10B091404</name>
</gene>
<dbReference type="EMBL" id="UYJE01001602">
    <property type="protein sequence ID" value="VDI03440.1"/>
    <property type="molecule type" value="Genomic_DNA"/>
</dbReference>
<dbReference type="OrthoDB" id="6086217at2759"/>
<evidence type="ECO:0000313" key="1">
    <source>
        <dbReference type="EMBL" id="VDI03440.1"/>
    </source>
</evidence>
<evidence type="ECO:0000313" key="2">
    <source>
        <dbReference type="Proteomes" id="UP000596742"/>
    </source>
</evidence>
<dbReference type="AlphaFoldDB" id="A0A8B6CEI2"/>
<accession>A0A8B6CEI2</accession>
<organism evidence="1 2">
    <name type="scientific">Mytilus galloprovincialis</name>
    <name type="common">Mediterranean mussel</name>
    <dbReference type="NCBI Taxonomy" id="29158"/>
    <lineage>
        <taxon>Eukaryota</taxon>
        <taxon>Metazoa</taxon>
        <taxon>Spiralia</taxon>
        <taxon>Lophotrochozoa</taxon>
        <taxon>Mollusca</taxon>
        <taxon>Bivalvia</taxon>
        <taxon>Autobranchia</taxon>
        <taxon>Pteriomorphia</taxon>
        <taxon>Mytilida</taxon>
        <taxon>Mytiloidea</taxon>
        <taxon>Mytilidae</taxon>
        <taxon>Mytilinae</taxon>
        <taxon>Mytilus</taxon>
    </lineage>
</organism>
<proteinExistence type="predicted"/>
<dbReference type="Proteomes" id="UP000596742">
    <property type="component" value="Unassembled WGS sequence"/>
</dbReference>
<reference evidence="1" key="1">
    <citation type="submission" date="2018-11" db="EMBL/GenBank/DDBJ databases">
        <authorList>
            <person name="Alioto T."/>
            <person name="Alioto T."/>
        </authorList>
    </citation>
    <scope>NUCLEOTIDE SEQUENCE</scope>
</reference>
<sequence length="147" mass="16569">HDDALCVACVPSKHKTCSDVIPISDVLSNARQSTVLYDLEDAIETTLLIDLSRIVVAYSDVAILEIMNNSTFKVEKKIRLQKICMGVYHENGRLYVGSGYDTIQVQDLSRTQLKLLKLPSNNVHCITTSKDKIYHRLLKTTNYIVVD</sequence>
<keyword evidence="2" id="KW-1185">Reference proteome</keyword>
<comment type="caution">
    <text evidence="1">The sequence shown here is derived from an EMBL/GenBank/DDBJ whole genome shotgun (WGS) entry which is preliminary data.</text>
</comment>
<feature type="non-terminal residue" evidence="1">
    <location>
        <position position="1"/>
    </location>
</feature>
<protein>
    <submittedName>
        <fullName evidence="1">Uncharacterized protein</fullName>
    </submittedName>
</protein>